<dbReference type="NCBIfam" id="NF007214">
    <property type="entry name" value="PRK09636.1"/>
    <property type="match status" value="1"/>
</dbReference>
<dbReference type="InterPro" id="IPR013324">
    <property type="entry name" value="RNA_pol_sigma_r3/r4-like"/>
</dbReference>
<comment type="caution">
    <text evidence="8">The sequence shown here is derived from an EMBL/GenBank/DDBJ whole genome shotgun (WGS) entry which is preliminary data.</text>
</comment>
<dbReference type="NCBIfam" id="TIGR02957">
    <property type="entry name" value="SigX4"/>
    <property type="match status" value="1"/>
</dbReference>
<dbReference type="PANTHER" id="PTHR30173:SF36">
    <property type="entry name" value="ECF RNA POLYMERASE SIGMA FACTOR SIGJ"/>
    <property type="match status" value="1"/>
</dbReference>
<protein>
    <submittedName>
        <fullName evidence="8">RNA polymerase sigma-70 factor</fullName>
    </submittedName>
</protein>
<feature type="domain" description="RNA polymerase sigma-70 region 2" evidence="6">
    <location>
        <begin position="12"/>
        <end position="75"/>
    </location>
</feature>
<dbReference type="InterPro" id="IPR036388">
    <property type="entry name" value="WH-like_DNA-bd_sf"/>
</dbReference>
<dbReference type="Gene3D" id="1.10.10.10">
    <property type="entry name" value="Winged helix-like DNA-binding domain superfamily/Winged helix DNA-binding domain"/>
    <property type="match status" value="1"/>
</dbReference>
<dbReference type="EMBL" id="JBHSMG010000003">
    <property type="protein sequence ID" value="MFC5502978.1"/>
    <property type="molecule type" value="Genomic_DNA"/>
</dbReference>
<evidence type="ECO:0000259" key="6">
    <source>
        <dbReference type="Pfam" id="PF04542"/>
    </source>
</evidence>
<name>A0ABW0NT96_9MICO</name>
<comment type="subunit">
    <text evidence="2">Interacts transiently with the RNA polymerase catalytic core formed by RpoA, RpoB, RpoC and RpoZ (2 alpha, 1 beta, 1 beta' and 1 omega subunit) to form the RNA polymerase holoenzyme that can initiate transcription.</text>
</comment>
<dbReference type="InterPro" id="IPR052704">
    <property type="entry name" value="ECF_Sigma-70_Domain"/>
</dbReference>
<keyword evidence="4" id="KW-0731">Sigma factor</keyword>
<dbReference type="Proteomes" id="UP001596039">
    <property type="component" value="Unassembled WGS sequence"/>
</dbReference>
<comment type="similarity">
    <text evidence="1">Belongs to the sigma-70 factor family. ECF subfamily.</text>
</comment>
<dbReference type="SUPFAM" id="SSF88659">
    <property type="entry name" value="Sigma3 and sigma4 domains of RNA polymerase sigma factors"/>
    <property type="match status" value="1"/>
</dbReference>
<evidence type="ECO:0000313" key="9">
    <source>
        <dbReference type="Proteomes" id="UP001596039"/>
    </source>
</evidence>
<evidence type="ECO:0000256" key="4">
    <source>
        <dbReference type="ARBA" id="ARBA00023082"/>
    </source>
</evidence>
<keyword evidence="5" id="KW-0804">Transcription</keyword>
<gene>
    <name evidence="8" type="ORF">ACFPJ4_12075</name>
</gene>
<dbReference type="PANTHER" id="PTHR30173">
    <property type="entry name" value="SIGMA 19 FACTOR"/>
    <property type="match status" value="1"/>
</dbReference>
<dbReference type="InterPro" id="IPR014303">
    <property type="entry name" value="RNA_pol_sigma-70_ECF"/>
</dbReference>
<dbReference type="RefSeq" id="WP_386740695.1">
    <property type="nucleotide sequence ID" value="NZ_JBHSMG010000003.1"/>
</dbReference>
<evidence type="ECO:0000256" key="1">
    <source>
        <dbReference type="ARBA" id="ARBA00010641"/>
    </source>
</evidence>
<accession>A0ABW0NT96</accession>
<sequence length="292" mass="32145">MEPGLTEALTAYDAVRPRLFGVAYRMLGSVAEAEDVLQDAWIRWQATDRSAVLEPAAFLMTMVTRLSINGLTSARVRREAYVGPWLPEPVDTSADPTLGAERAEALGLAVLLMLERLSPTERAAYVLREAFAYPYDQISAIVQVSEPATRQLVSRARKHLAEGRRREVPVDEQRRLLSVFLTAARTGELHDLEQLLAEDVASYSDGGGLVRASRFPVLGRTKVAKFIRAFQPHFWTGISLVEREFNGRPSTALVRDGSVVAVVNIDASEDGIEQIQWMMSPQKLGLLAVGGA</sequence>
<dbReference type="Gene3D" id="1.10.1740.10">
    <property type="match status" value="1"/>
</dbReference>
<dbReference type="SUPFAM" id="SSF54427">
    <property type="entry name" value="NTF2-like"/>
    <property type="match status" value="1"/>
</dbReference>
<keyword evidence="3" id="KW-0805">Transcription regulation</keyword>
<dbReference type="InterPro" id="IPR013325">
    <property type="entry name" value="RNA_pol_sigma_r2"/>
</dbReference>
<reference evidence="9" key="1">
    <citation type="journal article" date="2019" name="Int. J. Syst. Evol. Microbiol.">
        <title>The Global Catalogue of Microorganisms (GCM) 10K type strain sequencing project: providing services to taxonomists for standard genome sequencing and annotation.</title>
        <authorList>
            <consortium name="The Broad Institute Genomics Platform"/>
            <consortium name="The Broad Institute Genome Sequencing Center for Infectious Disease"/>
            <person name="Wu L."/>
            <person name="Ma J."/>
        </authorList>
    </citation>
    <scope>NUCLEOTIDE SEQUENCE [LARGE SCALE GENOMIC DNA]</scope>
    <source>
        <strain evidence="9">CGMCC 4.6997</strain>
    </source>
</reference>
<dbReference type="Pfam" id="PF04542">
    <property type="entry name" value="Sigma70_r2"/>
    <property type="match status" value="1"/>
</dbReference>
<proteinExistence type="inferred from homology"/>
<evidence type="ECO:0000313" key="8">
    <source>
        <dbReference type="EMBL" id="MFC5502978.1"/>
    </source>
</evidence>
<dbReference type="Pfam" id="PF08281">
    <property type="entry name" value="Sigma70_r4_2"/>
    <property type="match status" value="1"/>
</dbReference>
<evidence type="ECO:0000259" key="7">
    <source>
        <dbReference type="Pfam" id="PF08281"/>
    </source>
</evidence>
<dbReference type="SUPFAM" id="SSF88946">
    <property type="entry name" value="Sigma2 domain of RNA polymerase sigma factors"/>
    <property type="match status" value="1"/>
</dbReference>
<evidence type="ECO:0000256" key="2">
    <source>
        <dbReference type="ARBA" id="ARBA00011344"/>
    </source>
</evidence>
<evidence type="ECO:0000256" key="3">
    <source>
        <dbReference type="ARBA" id="ARBA00023015"/>
    </source>
</evidence>
<evidence type="ECO:0000256" key="5">
    <source>
        <dbReference type="ARBA" id="ARBA00023163"/>
    </source>
</evidence>
<dbReference type="InterPro" id="IPR032710">
    <property type="entry name" value="NTF2-like_dom_sf"/>
</dbReference>
<dbReference type="InterPro" id="IPR007627">
    <property type="entry name" value="RNA_pol_sigma70_r2"/>
</dbReference>
<keyword evidence="9" id="KW-1185">Reference proteome</keyword>
<organism evidence="8 9">
    <name type="scientific">Lysinimonas soli</name>
    <dbReference type="NCBI Taxonomy" id="1074233"/>
    <lineage>
        <taxon>Bacteria</taxon>
        <taxon>Bacillati</taxon>
        <taxon>Actinomycetota</taxon>
        <taxon>Actinomycetes</taxon>
        <taxon>Micrococcales</taxon>
        <taxon>Microbacteriaceae</taxon>
        <taxon>Lysinimonas</taxon>
    </lineage>
</organism>
<feature type="domain" description="RNA polymerase sigma factor 70 region 4 type 2" evidence="7">
    <location>
        <begin position="109"/>
        <end position="160"/>
    </location>
</feature>
<dbReference type="InterPro" id="IPR013249">
    <property type="entry name" value="RNA_pol_sigma70_r4_t2"/>
</dbReference>